<evidence type="ECO:0000313" key="3">
    <source>
        <dbReference type="Proteomes" id="UP001054837"/>
    </source>
</evidence>
<organism evidence="2 3">
    <name type="scientific">Caerostris darwini</name>
    <dbReference type="NCBI Taxonomy" id="1538125"/>
    <lineage>
        <taxon>Eukaryota</taxon>
        <taxon>Metazoa</taxon>
        <taxon>Ecdysozoa</taxon>
        <taxon>Arthropoda</taxon>
        <taxon>Chelicerata</taxon>
        <taxon>Arachnida</taxon>
        <taxon>Araneae</taxon>
        <taxon>Araneomorphae</taxon>
        <taxon>Entelegynae</taxon>
        <taxon>Araneoidea</taxon>
        <taxon>Araneidae</taxon>
        <taxon>Caerostris</taxon>
    </lineage>
</organism>
<dbReference type="Proteomes" id="UP001054837">
    <property type="component" value="Unassembled WGS sequence"/>
</dbReference>
<gene>
    <name evidence="2" type="ORF">CDAR_528651</name>
</gene>
<keyword evidence="3" id="KW-1185">Reference proteome</keyword>
<name>A0AAV4VX64_9ARAC</name>
<evidence type="ECO:0000313" key="2">
    <source>
        <dbReference type="EMBL" id="GIY74194.1"/>
    </source>
</evidence>
<accession>A0AAV4VX64</accession>
<sequence length="90" mass="10202">MPSVFSFRSANTCALARATLLPLESNALSTVFERRTIRGTREPATFSQKKNLHSPRPVQKDQNQPTNRMEFESQTVQESMPILESGYLET</sequence>
<reference evidence="2 3" key="1">
    <citation type="submission" date="2021-06" db="EMBL/GenBank/DDBJ databases">
        <title>Caerostris darwini draft genome.</title>
        <authorList>
            <person name="Kono N."/>
            <person name="Arakawa K."/>
        </authorList>
    </citation>
    <scope>NUCLEOTIDE SEQUENCE [LARGE SCALE GENOMIC DNA]</scope>
</reference>
<comment type="caution">
    <text evidence="2">The sequence shown here is derived from an EMBL/GenBank/DDBJ whole genome shotgun (WGS) entry which is preliminary data.</text>
</comment>
<proteinExistence type="predicted"/>
<feature type="region of interest" description="Disordered" evidence="1">
    <location>
        <begin position="39"/>
        <end position="90"/>
    </location>
</feature>
<dbReference type="EMBL" id="BPLQ01013707">
    <property type="protein sequence ID" value="GIY74194.1"/>
    <property type="molecule type" value="Genomic_DNA"/>
</dbReference>
<dbReference type="AlphaFoldDB" id="A0AAV4VX64"/>
<protein>
    <submittedName>
        <fullName evidence="2">Uncharacterized protein</fullName>
    </submittedName>
</protein>
<feature type="compositionally biased region" description="Polar residues" evidence="1">
    <location>
        <begin position="60"/>
        <end position="78"/>
    </location>
</feature>
<evidence type="ECO:0000256" key="1">
    <source>
        <dbReference type="SAM" id="MobiDB-lite"/>
    </source>
</evidence>